<protein>
    <recommendedName>
        <fullName evidence="4">Condensation domain-containing protein</fullName>
    </recommendedName>
</protein>
<dbReference type="OrthoDB" id="2150604at2759"/>
<feature type="region of interest" description="Disordered" evidence="1">
    <location>
        <begin position="1"/>
        <end position="23"/>
    </location>
</feature>
<accession>A0A642UYL0</accession>
<evidence type="ECO:0000256" key="1">
    <source>
        <dbReference type="SAM" id="MobiDB-lite"/>
    </source>
</evidence>
<dbReference type="InterPro" id="IPR023213">
    <property type="entry name" value="CAT-like_dom_sf"/>
</dbReference>
<evidence type="ECO:0008006" key="4">
    <source>
        <dbReference type="Google" id="ProtNLM"/>
    </source>
</evidence>
<dbReference type="EMBL" id="SWFT01000018">
    <property type="protein sequence ID" value="KAA8907907.1"/>
    <property type="molecule type" value="Genomic_DNA"/>
</dbReference>
<gene>
    <name evidence="2" type="ORF">DIURU_000317</name>
</gene>
<sequence>MTASKRRRGQRPQTPPATPPSRQPQWLERYYIYRVQLGFYTNFSVTYEVDREIGKQDLFHGLLHLVKQQPWYTLQFFNDNPQNPHNGDWRVSVVDKITFSDNVIFHEVDEFTDAVLQQLNDIVIGMNKHQPLWRIHVFTDKTRRTWISGVFCHSVFDGGSGAVFMDELLEQLAGESNCSCNLDLVYHYGKDGTFADGEIPPPRECLTNLYDPTTTEWIEFYVAEWCRQYLPASIRHWLHWLWHTLTQWLKGSPSPYAANSPVYYNPNHKWEPKTATKVRNINFSPAQTEDMLTWCRNQGVTLTPFLTVGICQAMQSSLFHSQLGCSMSAYIALQGRRYYPDMEIKGGFVCGQDIGLAPITDAYGAIGYVNQEMWQGIDSRKPFRLTGLVREVDLDQLFETRWKAPKKSVTVSNLGRVKEQHNHYRVLDAFFVSCTGATYNTCANVMSTSRGGLNVTFCYYPEFDNETVNERPALDVFADNLTEFCTKWLHTVD</sequence>
<dbReference type="RefSeq" id="XP_034014839.1">
    <property type="nucleotide sequence ID" value="XM_034155902.1"/>
</dbReference>
<dbReference type="Proteomes" id="UP000449547">
    <property type="component" value="Unassembled WGS sequence"/>
</dbReference>
<dbReference type="VEuPathDB" id="FungiDB:DIURU_000317"/>
<dbReference type="Pfam" id="PF07247">
    <property type="entry name" value="AATase"/>
    <property type="match status" value="1"/>
</dbReference>
<feature type="compositionally biased region" description="Basic residues" evidence="1">
    <location>
        <begin position="1"/>
        <end position="10"/>
    </location>
</feature>
<evidence type="ECO:0000313" key="3">
    <source>
        <dbReference type="Proteomes" id="UP000449547"/>
    </source>
</evidence>
<dbReference type="PANTHER" id="PTHR28037">
    <property type="entry name" value="ALCOHOL O-ACETYLTRANSFERASE 1-RELATED"/>
    <property type="match status" value="1"/>
</dbReference>
<proteinExistence type="predicted"/>
<reference evidence="2 3" key="1">
    <citation type="submission" date="2019-07" db="EMBL/GenBank/DDBJ databases">
        <title>Genome assembly of two rare yeast pathogens: Diutina rugosa and Trichomonascus ciferrii.</title>
        <authorList>
            <person name="Mixao V."/>
            <person name="Saus E."/>
            <person name="Hansen A."/>
            <person name="Lass-Flor C."/>
            <person name="Gabaldon T."/>
        </authorList>
    </citation>
    <scope>NUCLEOTIDE SEQUENCE [LARGE SCALE GENOMIC DNA]</scope>
    <source>
        <strain evidence="2 3">CBS 613</strain>
    </source>
</reference>
<name>A0A642UYL0_DIURU</name>
<organism evidence="2 3">
    <name type="scientific">Diutina rugosa</name>
    <name type="common">Yeast</name>
    <name type="synonym">Candida rugosa</name>
    <dbReference type="NCBI Taxonomy" id="5481"/>
    <lineage>
        <taxon>Eukaryota</taxon>
        <taxon>Fungi</taxon>
        <taxon>Dikarya</taxon>
        <taxon>Ascomycota</taxon>
        <taxon>Saccharomycotina</taxon>
        <taxon>Pichiomycetes</taxon>
        <taxon>Debaryomycetaceae</taxon>
        <taxon>Diutina</taxon>
    </lineage>
</organism>
<dbReference type="InterPro" id="IPR052058">
    <property type="entry name" value="Alcohol_O-acetyltransferase"/>
</dbReference>
<evidence type="ECO:0000313" key="2">
    <source>
        <dbReference type="EMBL" id="KAA8907907.1"/>
    </source>
</evidence>
<dbReference type="AlphaFoldDB" id="A0A642UYL0"/>
<dbReference type="PANTHER" id="PTHR28037:SF1">
    <property type="entry name" value="ALCOHOL O-ACETYLTRANSFERASE 1-RELATED"/>
    <property type="match status" value="1"/>
</dbReference>
<dbReference type="OMA" id="NERYYIC"/>
<feature type="compositionally biased region" description="Pro residues" evidence="1">
    <location>
        <begin position="13"/>
        <end position="22"/>
    </location>
</feature>
<dbReference type="InterPro" id="IPR010828">
    <property type="entry name" value="Atf2/Sli1-like"/>
</dbReference>
<dbReference type="GO" id="GO:0008080">
    <property type="term" value="F:N-acetyltransferase activity"/>
    <property type="evidence" value="ECO:0007669"/>
    <property type="project" value="TreeGrafter"/>
</dbReference>
<keyword evidence="3" id="KW-1185">Reference proteome</keyword>
<comment type="caution">
    <text evidence="2">The sequence shown here is derived from an EMBL/GenBank/DDBJ whole genome shotgun (WGS) entry which is preliminary data.</text>
</comment>
<dbReference type="Gene3D" id="3.30.559.10">
    <property type="entry name" value="Chloramphenicol acetyltransferase-like domain"/>
    <property type="match status" value="1"/>
</dbReference>
<dbReference type="GeneID" id="54778970"/>
<dbReference type="SUPFAM" id="SSF52777">
    <property type="entry name" value="CoA-dependent acyltransferases"/>
    <property type="match status" value="1"/>
</dbReference>